<gene>
    <name evidence="2" type="ORF">HH308_25330</name>
</gene>
<dbReference type="GO" id="GO:0016811">
    <property type="term" value="F:hydrolase activity, acting on carbon-nitrogen (but not peptide) bonds, in linear amides"/>
    <property type="evidence" value="ECO:0007669"/>
    <property type="project" value="TreeGrafter"/>
</dbReference>
<name>A0A848L253_9ACTN</name>
<dbReference type="PANTHER" id="PTHR12993">
    <property type="entry name" value="N-ACETYLGLUCOSAMINYL-PHOSPHATIDYLINOSITOL DE-N-ACETYLASE-RELATED"/>
    <property type="match status" value="1"/>
</dbReference>
<keyword evidence="3" id="KW-1185">Reference proteome</keyword>
<dbReference type="InterPro" id="IPR003737">
    <property type="entry name" value="GlcNAc_PI_deacetylase-related"/>
</dbReference>
<dbReference type="GO" id="GO:0016137">
    <property type="term" value="P:glycoside metabolic process"/>
    <property type="evidence" value="ECO:0007669"/>
    <property type="project" value="UniProtKB-ARBA"/>
</dbReference>
<sequence>MPRILGVHAHPDDESIWTGGTLARHIERGGIVDTVTCTWATGTPRHLELIDALAQLGVDHPPKMLGYADGGVPESAPDQPKFVDSRLNDAVGAVVEYIRDVKPHIVITYDAYGVYGHPDHIHAHRVALAAVEAAADSHMYIDRGAAWQVQSLYFVTIGEEQMAGGWNRLVAKTTDPIAIPGTPADRIDVIADVGAWQAKKWQAIKAHHTEFNRSRTLKSMAALEPEALERLMSIESFQRRDLVPGGCDLF</sequence>
<evidence type="ECO:0000313" key="2">
    <source>
        <dbReference type="EMBL" id="NMO04547.1"/>
    </source>
</evidence>
<dbReference type="EMBL" id="JABBNB010000037">
    <property type="protein sequence ID" value="NMO04547.1"/>
    <property type="molecule type" value="Genomic_DNA"/>
</dbReference>
<protein>
    <submittedName>
        <fullName evidence="2">GlcNAc-PI de-N-acetylase</fullName>
    </submittedName>
</protein>
<dbReference type="AlphaFoldDB" id="A0A848L253"/>
<dbReference type="InterPro" id="IPR024078">
    <property type="entry name" value="LmbE-like_dom_sf"/>
</dbReference>
<evidence type="ECO:0000313" key="3">
    <source>
        <dbReference type="Proteomes" id="UP000550729"/>
    </source>
</evidence>
<proteinExistence type="predicted"/>
<dbReference type="Proteomes" id="UP000550729">
    <property type="component" value="Unassembled WGS sequence"/>
</dbReference>
<comment type="caution">
    <text evidence="2">The sequence shown here is derived from an EMBL/GenBank/DDBJ whole genome shotgun (WGS) entry which is preliminary data.</text>
</comment>
<dbReference type="Gene3D" id="3.40.50.10320">
    <property type="entry name" value="LmbE-like"/>
    <property type="match status" value="1"/>
</dbReference>
<reference evidence="2 3" key="1">
    <citation type="submission" date="2020-04" db="EMBL/GenBank/DDBJ databases">
        <title>Gordonia sp. nov. TBRC 11910.</title>
        <authorList>
            <person name="Suriyachadkun C."/>
        </authorList>
    </citation>
    <scope>NUCLEOTIDE SEQUENCE [LARGE SCALE GENOMIC DNA]</scope>
    <source>
        <strain evidence="2 3">TBRC 11910</strain>
    </source>
</reference>
<accession>A0A848L253</accession>
<evidence type="ECO:0000256" key="1">
    <source>
        <dbReference type="ARBA" id="ARBA00022833"/>
    </source>
</evidence>
<dbReference type="SUPFAM" id="SSF102588">
    <property type="entry name" value="LmbE-like"/>
    <property type="match status" value="1"/>
</dbReference>
<dbReference type="Pfam" id="PF02585">
    <property type="entry name" value="PIG-L"/>
    <property type="match status" value="1"/>
</dbReference>
<dbReference type="PANTHER" id="PTHR12993:SF11">
    <property type="entry name" value="N-ACETYLGLUCOSAMINYL-PHOSPHATIDYLINOSITOL DE-N-ACETYLASE"/>
    <property type="match status" value="1"/>
</dbReference>
<organism evidence="2 3">
    <name type="scientific">Gordonia asplenii</name>
    <dbReference type="NCBI Taxonomy" id="2725283"/>
    <lineage>
        <taxon>Bacteria</taxon>
        <taxon>Bacillati</taxon>
        <taxon>Actinomycetota</taxon>
        <taxon>Actinomycetes</taxon>
        <taxon>Mycobacteriales</taxon>
        <taxon>Gordoniaceae</taxon>
        <taxon>Gordonia</taxon>
    </lineage>
</organism>
<keyword evidence="1" id="KW-0862">Zinc</keyword>